<dbReference type="Proteomes" id="UP000886523">
    <property type="component" value="Unassembled WGS sequence"/>
</dbReference>
<sequence>MVWLDGKPTLVKALVWPVDDPDLKQQGRERQGWSVLDDQILFWRAFSSSENPRTVIYMANTTSARDTQSEMVSLERVAELDYAAHRLAIVPDVGFVTAEWCNSGVYFRAHSGTGELLRARHCPAQASYGELSVLGPTASLCVTSRDPVSPNWEGIPSAIHFRRLDYEAGYTNDLPNNLAAETIATWNADTGDLRMVKIPQTRLGRITHSADFEYINPHKIVLASSLAFNPFGAVLCGFSTNAEDEEEPLQFYQGQHTDPEYGSRITIFKSELLLGDIPSSATTRDPPGLREVFNYPNDARTIEFSVSRMPSVCATRVLVNSKDNFNQTLLASLLSKQPSERADWSAQLVDGRAQVKVVTRRSHCAVDGEIFDQEYPWPQRAPPEWQAHLDTILERG</sequence>
<evidence type="ECO:0000313" key="2">
    <source>
        <dbReference type="Proteomes" id="UP000886523"/>
    </source>
</evidence>
<gene>
    <name evidence="1" type="ORF">BS47DRAFT_1352634</name>
</gene>
<dbReference type="OrthoDB" id="2885612at2759"/>
<dbReference type="AlphaFoldDB" id="A0A9P6DM57"/>
<dbReference type="EMBL" id="MU129107">
    <property type="protein sequence ID" value="KAF9506557.1"/>
    <property type="molecule type" value="Genomic_DNA"/>
</dbReference>
<keyword evidence="2" id="KW-1185">Reference proteome</keyword>
<protein>
    <submittedName>
        <fullName evidence="1">Uncharacterized protein</fullName>
    </submittedName>
</protein>
<proteinExistence type="predicted"/>
<organism evidence="1 2">
    <name type="scientific">Hydnum rufescens UP504</name>
    <dbReference type="NCBI Taxonomy" id="1448309"/>
    <lineage>
        <taxon>Eukaryota</taxon>
        <taxon>Fungi</taxon>
        <taxon>Dikarya</taxon>
        <taxon>Basidiomycota</taxon>
        <taxon>Agaricomycotina</taxon>
        <taxon>Agaricomycetes</taxon>
        <taxon>Cantharellales</taxon>
        <taxon>Hydnaceae</taxon>
        <taxon>Hydnum</taxon>
    </lineage>
</organism>
<name>A0A9P6DM57_9AGAM</name>
<evidence type="ECO:0000313" key="1">
    <source>
        <dbReference type="EMBL" id="KAF9506557.1"/>
    </source>
</evidence>
<reference evidence="1" key="1">
    <citation type="journal article" date="2020" name="Nat. Commun.">
        <title>Large-scale genome sequencing of mycorrhizal fungi provides insights into the early evolution of symbiotic traits.</title>
        <authorList>
            <person name="Miyauchi S."/>
            <person name="Kiss E."/>
            <person name="Kuo A."/>
            <person name="Drula E."/>
            <person name="Kohler A."/>
            <person name="Sanchez-Garcia M."/>
            <person name="Morin E."/>
            <person name="Andreopoulos B."/>
            <person name="Barry K.W."/>
            <person name="Bonito G."/>
            <person name="Buee M."/>
            <person name="Carver A."/>
            <person name="Chen C."/>
            <person name="Cichocki N."/>
            <person name="Clum A."/>
            <person name="Culley D."/>
            <person name="Crous P.W."/>
            <person name="Fauchery L."/>
            <person name="Girlanda M."/>
            <person name="Hayes R.D."/>
            <person name="Keri Z."/>
            <person name="LaButti K."/>
            <person name="Lipzen A."/>
            <person name="Lombard V."/>
            <person name="Magnuson J."/>
            <person name="Maillard F."/>
            <person name="Murat C."/>
            <person name="Nolan M."/>
            <person name="Ohm R.A."/>
            <person name="Pangilinan J."/>
            <person name="Pereira M.F."/>
            <person name="Perotto S."/>
            <person name="Peter M."/>
            <person name="Pfister S."/>
            <person name="Riley R."/>
            <person name="Sitrit Y."/>
            <person name="Stielow J.B."/>
            <person name="Szollosi G."/>
            <person name="Zifcakova L."/>
            <person name="Stursova M."/>
            <person name="Spatafora J.W."/>
            <person name="Tedersoo L."/>
            <person name="Vaario L.M."/>
            <person name="Yamada A."/>
            <person name="Yan M."/>
            <person name="Wang P."/>
            <person name="Xu J."/>
            <person name="Bruns T."/>
            <person name="Baldrian P."/>
            <person name="Vilgalys R."/>
            <person name="Dunand C."/>
            <person name="Henrissat B."/>
            <person name="Grigoriev I.V."/>
            <person name="Hibbett D."/>
            <person name="Nagy L.G."/>
            <person name="Martin F.M."/>
        </authorList>
    </citation>
    <scope>NUCLEOTIDE SEQUENCE</scope>
    <source>
        <strain evidence="1">UP504</strain>
    </source>
</reference>
<comment type="caution">
    <text evidence="1">The sequence shown here is derived from an EMBL/GenBank/DDBJ whole genome shotgun (WGS) entry which is preliminary data.</text>
</comment>
<accession>A0A9P6DM57</accession>